<name>A0A9P7SLD8_9HYPO</name>
<feature type="region of interest" description="Disordered" evidence="2">
    <location>
        <begin position="521"/>
        <end position="543"/>
    </location>
</feature>
<gene>
    <name evidence="5" type="ORF">E4U60_001290</name>
</gene>
<dbReference type="PANTHER" id="PTHR20959">
    <property type="entry name" value="TRANSPORT AND GOLGI ORGANIZATION PROTEIN 6 FAMILY MEMBER"/>
    <property type="match status" value="1"/>
</dbReference>
<feature type="compositionally biased region" description="Basic residues" evidence="2">
    <location>
        <begin position="698"/>
        <end position="707"/>
    </location>
</feature>
<dbReference type="Proteomes" id="UP000706124">
    <property type="component" value="Unassembled WGS sequence"/>
</dbReference>
<dbReference type="GO" id="GO:0009306">
    <property type="term" value="P:protein secretion"/>
    <property type="evidence" value="ECO:0007669"/>
    <property type="project" value="TreeGrafter"/>
</dbReference>
<keyword evidence="6" id="KW-1185">Reference proteome</keyword>
<evidence type="ECO:0000259" key="4">
    <source>
        <dbReference type="Pfam" id="PF10363"/>
    </source>
</evidence>
<evidence type="ECO:0000256" key="2">
    <source>
        <dbReference type="SAM" id="MobiDB-lite"/>
    </source>
</evidence>
<dbReference type="PANTHER" id="PTHR20959:SF1">
    <property type="entry name" value="TRANSPORT AND GOLGI ORGANIZATION PROTEIN 6 HOMOLOG"/>
    <property type="match status" value="1"/>
</dbReference>
<feature type="compositionally biased region" description="Basic and acidic residues" evidence="2">
    <location>
        <begin position="708"/>
        <end position="720"/>
    </location>
</feature>
<organism evidence="5 6">
    <name type="scientific">Claviceps pazoutovae</name>
    <dbReference type="NCBI Taxonomy" id="1649127"/>
    <lineage>
        <taxon>Eukaryota</taxon>
        <taxon>Fungi</taxon>
        <taxon>Dikarya</taxon>
        <taxon>Ascomycota</taxon>
        <taxon>Pezizomycotina</taxon>
        <taxon>Sordariomycetes</taxon>
        <taxon>Hypocreomycetidae</taxon>
        <taxon>Hypocreales</taxon>
        <taxon>Clavicipitaceae</taxon>
        <taxon>Claviceps</taxon>
    </lineage>
</organism>
<reference evidence="5 6" key="1">
    <citation type="journal article" date="2020" name="bioRxiv">
        <title>Whole genome comparisons of ergot fungi reveals the divergence and evolution of species within the genus Claviceps are the result of varying mechanisms driving genome evolution and host range expansion.</title>
        <authorList>
            <person name="Wyka S.A."/>
            <person name="Mondo S.J."/>
            <person name="Liu M."/>
            <person name="Dettman J."/>
            <person name="Nalam V."/>
            <person name="Broders K.D."/>
        </authorList>
    </citation>
    <scope>NUCLEOTIDE SEQUENCE [LARGE SCALE GENOMIC DNA]</scope>
    <source>
        <strain evidence="5 6">CCC 1485</strain>
    </source>
</reference>
<dbReference type="InterPro" id="IPR039600">
    <property type="entry name" value="TANGO6/Rtp1"/>
</dbReference>
<dbReference type="AlphaFoldDB" id="A0A9P7SLD8"/>
<protein>
    <recommendedName>
        <fullName evidence="7">Protein required for cell viability</fullName>
    </recommendedName>
</protein>
<feature type="compositionally biased region" description="Acidic residues" evidence="2">
    <location>
        <begin position="721"/>
        <end position="733"/>
    </location>
</feature>
<feature type="region of interest" description="Disordered" evidence="2">
    <location>
        <begin position="676"/>
        <end position="742"/>
    </location>
</feature>
<sequence length="938" mass="103164">MAESAHRKGPPPSKIIEQIVEAGKAAFDPSTAPEGRVPALQVYEDLVASTSTWILLPALNSLIKPDVLPPWLRDPLLQALTRLPLRPDGVRGTLEFVFSVHPSTHDAAAQSQQPQKSGANITHEAVAVATRLLSTVPATLSPGEWYGGIAPQLFALFDGDAGEDLAKTAAQIVGFGILGKKQMGAPGAAGWNAFVRPLIEPINYSLQSARECDLGLNQEPSDEIVHLGRDKILVSDEKLVAAVRRLKVLVLSNPSPGLCRRVLKPVLLQLWALASMANHTEAIAQKYCTPAESLLQTYFTLFGKADAIAPFIQDILCEGSSHESERTWRFRADGHSKIDVEAVSSPVGVDLLQVEPRAEKLAKLITGFCSNEEISELFLVLLRNWIRSLKQQNETSIKIAPSSQSMQADSPLQELAELSILEKLMETAPDKLVGHFDQLMGVICQVLRGNEQVPLGDDVISVILSLLNLVVTAASFKRSDIQPRDMDLIEVSLRKIAGSESSDVSATARNLTMLLEYRDQLGQPPQNDHEASSSSTPSSRQIEDRKTYNLAMNYITGDRDHPPPVVSEGLAMLSTLITAESSILDITAVTVLMSNLLRDNEDYINLRVIKIFTQLANKHPKTTLRELLDNYLDPQEQCSTDTRLRFGEALLQVIERLGETFSGDMAQQTGETLLSIAGRRVHRPKTQAKQAREERLAKMKKKNKNKASARDGDEDKREEHEENENENENEDEDKNSTMTETERANNEILAQIIQGWESKRGSEDIRMRASALSIFGAALEVNISGMGPSLVSNGVDLCVHVLIVERDMEYAILRRAAILAILGFVRALHEARQSGRSPGFGLTMSSREDIQRTLEYVGETDNDGLVQQHARDVVESLRDWQIGSLLAQRQQQQQQQSEGMTGGLGLGLGLSRLSGLNVNVSPEEGIGGQIRRRIEEID</sequence>
<dbReference type="InterPro" id="IPR019451">
    <property type="entry name" value="Rtp1_C1"/>
</dbReference>
<dbReference type="InterPro" id="IPR016024">
    <property type="entry name" value="ARM-type_fold"/>
</dbReference>
<dbReference type="OrthoDB" id="39591at2759"/>
<feature type="domain" description="RNA polymerase II assembly factor Rtp1 C-terminal" evidence="3">
    <location>
        <begin position="847"/>
        <end position="877"/>
    </location>
</feature>
<dbReference type="Pfam" id="PF10363">
    <property type="entry name" value="RTP1_C1"/>
    <property type="match status" value="1"/>
</dbReference>
<dbReference type="EMBL" id="SRPO01000015">
    <property type="protein sequence ID" value="KAG5948633.1"/>
    <property type="molecule type" value="Genomic_DNA"/>
</dbReference>
<evidence type="ECO:0000313" key="6">
    <source>
        <dbReference type="Proteomes" id="UP000706124"/>
    </source>
</evidence>
<accession>A0A9P7SLD8</accession>
<proteinExistence type="inferred from homology"/>
<dbReference type="Pfam" id="PF10304">
    <property type="entry name" value="RTP1_C2"/>
    <property type="match status" value="1"/>
</dbReference>
<comment type="similarity">
    <text evidence="1">Belongs to the Tango6 family.</text>
</comment>
<evidence type="ECO:0008006" key="7">
    <source>
        <dbReference type="Google" id="ProtNLM"/>
    </source>
</evidence>
<evidence type="ECO:0000313" key="5">
    <source>
        <dbReference type="EMBL" id="KAG5948633.1"/>
    </source>
</evidence>
<dbReference type="SUPFAM" id="SSF48371">
    <property type="entry name" value="ARM repeat"/>
    <property type="match status" value="1"/>
</dbReference>
<dbReference type="InterPro" id="IPR019414">
    <property type="entry name" value="Rtp1_C2"/>
</dbReference>
<evidence type="ECO:0000259" key="3">
    <source>
        <dbReference type="Pfam" id="PF10304"/>
    </source>
</evidence>
<evidence type="ECO:0000256" key="1">
    <source>
        <dbReference type="ARBA" id="ARBA00005724"/>
    </source>
</evidence>
<comment type="caution">
    <text evidence="5">The sequence shown here is derived from an EMBL/GenBank/DDBJ whole genome shotgun (WGS) entry which is preliminary data.</text>
</comment>
<feature type="domain" description="RNA polymerase II assembly factor Rtp1 C-terminal" evidence="4">
    <location>
        <begin position="559"/>
        <end position="660"/>
    </location>
</feature>